<evidence type="ECO:0000313" key="1">
    <source>
        <dbReference type="EMBL" id="UTC27988.1"/>
    </source>
</evidence>
<organism evidence="1 2">
    <name type="scientific">Stenotrophomonas phage A1432</name>
    <dbReference type="NCBI Taxonomy" id="2930315"/>
    <lineage>
        <taxon>Viruses</taxon>
        <taxon>Duplodnaviria</taxon>
        <taxon>Heunggongvirae</taxon>
        <taxon>Uroviricota</taxon>
        <taxon>Caudoviricetes</taxon>
        <taxon>Mesyanzhinovviridae</taxon>
        <taxon>Bradleyvirinae</taxon>
        <taxon>Ghuizhouvirus</taxon>
        <taxon>Ghuizhouvirus A1432</taxon>
    </lineage>
</organism>
<dbReference type="EMBL" id="ON005621">
    <property type="protein sequence ID" value="UTC27988.1"/>
    <property type="molecule type" value="Genomic_DNA"/>
</dbReference>
<proteinExistence type="predicted"/>
<keyword evidence="2" id="KW-1185">Reference proteome</keyword>
<reference evidence="1" key="1">
    <citation type="submission" date="2022-03" db="EMBL/GenBank/DDBJ databases">
        <authorList>
            <person name="Xu M."/>
        </authorList>
    </citation>
    <scope>NUCLEOTIDE SEQUENCE</scope>
</reference>
<dbReference type="GeneID" id="79585814"/>
<accession>A0A9E7N358</accession>
<dbReference type="KEGG" id="vg:79585814"/>
<evidence type="ECO:0000313" key="2">
    <source>
        <dbReference type="Proteomes" id="UP001056518"/>
    </source>
</evidence>
<name>A0A9E7N358_9CAUD</name>
<protein>
    <submittedName>
        <fullName evidence="1">Uncharacterized protein</fullName>
    </submittedName>
</protein>
<dbReference type="RefSeq" id="YP_010738443.1">
    <property type="nucleotide sequence ID" value="NC_073027.1"/>
</dbReference>
<dbReference type="Proteomes" id="UP001056518">
    <property type="component" value="Segment"/>
</dbReference>
<sequence length="70" mass="8270">MKGFTSLFLLIAIVFLVMCLKRELDLPEVQFSYSTKECVKVLDPKAEYEGRKSTWSCDHLPERYNHTWVQ</sequence>